<gene>
    <name evidence="1" type="ORF">CTI12_AA630940</name>
</gene>
<organism evidence="1 2">
    <name type="scientific">Artemisia annua</name>
    <name type="common">Sweet wormwood</name>
    <dbReference type="NCBI Taxonomy" id="35608"/>
    <lineage>
        <taxon>Eukaryota</taxon>
        <taxon>Viridiplantae</taxon>
        <taxon>Streptophyta</taxon>
        <taxon>Embryophyta</taxon>
        <taxon>Tracheophyta</taxon>
        <taxon>Spermatophyta</taxon>
        <taxon>Magnoliopsida</taxon>
        <taxon>eudicotyledons</taxon>
        <taxon>Gunneridae</taxon>
        <taxon>Pentapetalae</taxon>
        <taxon>asterids</taxon>
        <taxon>campanulids</taxon>
        <taxon>Asterales</taxon>
        <taxon>Asteraceae</taxon>
        <taxon>Asteroideae</taxon>
        <taxon>Anthemideae</taxon>
        <taxon>Artemisiinae</taxon>
        <taxon>Artemisia</taxon>
    </lineage>
</organism>
<dbReference type="AlphaFoldDB" id="A0A2U1K8V1"/>
<dbReference type="EMBL" id="PKPP01033998">
    <property type="protein sequence ID" value="PWA13742.1"/>
    <property type="molecule type" value="Genomic_DNA"/>
</dbReference>
<dbReference type="PANTHER" id="PTHR47951:SF7">
    <property type="entry name" value="FLAVONOID 3',5'-HYDROXYLASE-LIKE ISOFORM X1"/>
    <property type="match status" value="1"/>
</dbReference>
<dbReference type="STRING" id="35608.A0A2U1K8V1"/>
<reference evidence="1 2" key="1">
    <citation type="journal article" date="2018" name="Mol. Plant">
        <title>The genome of Artemisia annua provides insight into the evolution of Asteraceae family and artemisinin biosynthesis.</title>
        <authorList>
            <person name="Shen Q."/>
            <person name="Zhang L."/>
            <person name="Liao Z."/>
            <person name="Wang S."/>
            <person name="Yan T."/>
            <person name="Shi P."/>
            <person name="Liu M."/>
            <person name="Fu X."/>
            <person name="Pan Q."/>
            <person name="Wang Y."/>
            <person name="Lv Z."/>
            <person name="Lu X."/>
            <person name="Zhang F."/>
            <person name="Jiang W."/>
            <person name="Ma Y."/>
            <person name="Chen M."/>
            <person name="Hao X."/>
            <person name="Li L."/>
            <person name="Tang Y."/>
            <person name="Lv G."/>
            <person name="Zhou Y."/>
            <person name="Sun X."/>
            <person name="Brodelius P.E."/>
            <person name="Rose J.K.C."/>
            <person name="Tang K."/>
        </authorList>
    </citation>
    <scope>NUCLEOTIDE SEQUENCE [LARGE SCALE GENOMIC DNA]</scope>
    <source>
        <strain evidence="2">cv. Huhao1</strain>
        <tissue evidence="1">Leaf</tissue>
    </source>
</reference>
<evidence type="ECO:0000313" key="2">
    <source>
        <dbReference type="Proteomes" id="UP000245207"/>
    </source>
</evidence>
<proteinExistence type="predicted"/>
<name>A0A2U1K8V1_ARTAN</name>
<evidence type="ECO:0000313" key="1">
    <source>
        <dbReference type="EMBL" id="PWA13742.1"/>
    </source>
</evidence>
<accession>A0A2U1K8V1</accession>
<dbReference type="PANTHER" id="PTHR47951">
    <property type="entry name" value="OS08G0547900 PROTEIN"/>
    <property type="match status" value="1"/>
</dbReference>
<sequence length="101" mass="11172">MAKLIINHESWVWEVVSNNEPTVLMAVVTTSVLILAGLWYKLTLSSSSPPLPPGPRELPIVGYLPFLGRDLHKQFTTIVALTHHLYYGPSICCSISSILVE</sequence>
<comment type="caution">
    <text evidence="1">The sequence shown here is derived from an EMBL/GenBank/DDBJ whole genome shotgun (WGS) entry which is preliminary data.</text>
</comment>
<keyword evidence="2" id="KW-1185">Reference proteome</keyword>
<dbReference type="Proteomes" id="UP000245207">
    <property type="component" value="Unassembled WGS sequence"/>
</dbReference>
<protein>
    <submittedName>
        <fullName evidence="1">Cytochrome P450</fullName>
    </submittedName>
</protein>